<feature type="transmembrane region" description="Helical" evidence="5">
    <location>
        <begin position="6"/>
        <end position="26"/>
    </location>
</feature>
<dbReference type="EMBL" id="JAAIJQ010000059">
    <property type="protein sequence ID" value="NEV63698.1"/>
    <property type="molecule type" value="Genomic_DNA"/>
</dbReference>
<dbReference type="PANTHER" id="PTHR43359:SF1">
    <property type="entry name" value="FORMATE HYDROGENLYASE SUBUNIT 4-RELATED"/>
    <property type="match status" value="1"/>
</dbReference>
<evidence type="ECO:0000256" key="3">
    <source>
        <dbReference type="ARBA" id="ARBA00022989"/>
    </source>
</evidence>
<evidence type="ECO:0000313" key="6">
    <source>
        <dbReference type="EMBL" id="NEV63698.1"/>
    </source>
</evidence>
<dbReference type="RefSeq" id="WP_164454161.1">
    <property type="nucleotide sequence ID" value="NZ_JAAIJQ010000059.1"/>
</dbReference>
<protein>
    <submittedName>
        <fullName evidence="6">NADH-quinone oxidoreductase subunit H</fullName>
    </submittedName>
</protein>
<dbReference type="InterPro" id="IPR052561">
    <property type="entry name" value="ComplexI_Subunit1"/>
</dbReference>
<comment type="caution">
    <text evidence="6">The sequence shown here is derived from an EMBL/GenBank/DDBJ whole genome shotgun (WGS) entry which is preliminary data.</text>
</comment>
<feature type="transmembrane region" description="Helical" evidence="5">
    <location>
        <begin position="97"/>
        <end position="121"/>
    </location>
</feature>
<organism evidence="6 7">
    <name type="scientific">Thiorhodococcus minor</name>
    <dbReference type="NCBI Taxonomy" id="57489"/>
    <lineage>
        <taxon>Bacteria</taxon>
        <taxon>Pseudomonadati</taxon>
        <taxon>Pseudomonadota</taxon>
        <taxon>Gammaproteobacteria</taxon>
        <taxon>Chromatiales</taxon>
        <taxon>Chromatiaceae</taxon>
        <taxon>Thiorhodococcus</taxon>
    </lineage>
</organism>
<name>A0A6M0K1R4_9GAMM</name>
<accession>A0A6M0K1R4</accession>
<feature type="transmembrane region" description="Helical" evidence="5">
    <location>
        <begin position="173"/>
        <end position="192"/>
    </location>
</feature>
<dbReference type="GO" id="GO:0005886">
    <property type="term" value="C:plasma membrane"/>
    <property type="evidence" value="ECO:0007669"/>
    <property type="project" value="TreeGrafter"/>
</dbReference>
<reference evidence="6 7" key="1">
    <citation type="submission" date="2020-02" db="EMBL/GenBank/DDBJ databases">
        <title>Genome sequences of Thiorhodococcus mannitoliphagus and Thiorhodococcus minor, purple sulfur photosynthetic bacteria in the gammaproteobacterial family, Chromatiaceae.</title>
        <authorList>
            <person name="Aviles F.A."/>
            <person name="Meyer T.E."/>
            <person name="Kyndt J.A."/>
        </authorList>
    </citation>
    <scope>NUCLEOTIDE SEQUENCE [LARGE SCALE GENOMIC DNA]</scope>
    <source>
        <strain evidence="6 7">DSM 11518</strain>
    </source>
</reference>
<keyword evidence="4 5" id="KW-0472">Membrane</keyword>
<evidence type="ECO:0000313" key="7">
    <source>
        <dbReference type="Proteomes" id="UP000483379"/>
    </source>
</evidence>
<keyword evidence="3 5" id="KW-1133">Transmembrane helix</keyword>
<sequence>MMHAVVDSLAMIGVSYVMGFLFYGFYRQLNARIQRRWGPSIWQNFFDNMKFFFKSETLSHGPMFFFGPMIIMAGAFTTVLFVPFLKDSTWLQGFSQYGNLILIIYLLVVGPLGNALAVGSSGNPFGVMGVTRGLTRLMGLEVPFFLGLALVMLQHETSSVHAIMAAQDGLANWGIVTNPVAFVVILLPFIAAQNASPFDVVGAPVEVYAGPRVEFGGRLLGVLMTQNMMMSIAKLVLVVDLFLGGASNVLVLIAKAFSLFLLTTAISMVFPRLKTEQAVDFFWKVPLGIGVLAVILTVWLPSWSA</sequence>
<evidence type="ECO:0000256" key="1">
    <source>
        <dbReference type="ARBA" id="ARBA00004141"/>
    </source>
</evidence>
<feature type="transmembrane region" description="Helical" evidence="5">
    <location>
        <begin position="219"/>
        <end position="243"/>
    </location>
</feature>
<comment type="subcellular location">
    <subcellularLocation>
        <location evidence="1">Membrane</location>
        <topology evidence="1">Multi-pass membrane protein</topology>
    </subcellularLocation>
</comment>
<dbReference type="AlphaFoldDB" id="A0A6M0K1R4"/>
<dbReference type="InterPro" id="IPR001694">
    <property type="entry name" value="NADH_UbQ_OxRdtase_su1/FPO"/>
</dbReference>
<feature type="transmembrane region" description="Helical" evidence="5">
    <location>
        <begin position="63"/>
        <end position="85"/>
    </location>
</feature>
<proteinExistence type="predicted"/>
<keyword evidence="2 5" id="KW-0812">Transmembrane</keyword>
<feature type="transmembrane region" description="Helical" evidence="5">
    <location>
        <begin position="249"/>
        <end position="269"/>
    </location>
</feature>
<dbReference type="Proteomes" id="UP000483379">
    <property type="component" value="Unassembled WGS sequence"/>
</dbReference>
<evidence type="ECO:0000256" key="5">
    <source>
        <dbReference type="SAM" id="Phobius"/>
    </source>
</evidence>
<dbReference type="PANTHER" id="PTHR43359">
    <property type="entry name" value="FORMATE HYDROGENLYASE SUBUNIT 4"/>
    <property type="match status" value="1"/>
</dbReference>
<feature type="transmembrane region" description="Helical" evidence="5">
    <location>
        <begin position="281"/>
        <end position="300"/>
    </location>
</feature>
<gene>
    <name evidence="6" type="ORF">G3446_17680</name>
</gene>
<evidence type="ECO:0000256" key="4">
    <source>
        <dbReference type="ARBA" id="ARBA00023136"/>
    </source>
</evidence>
<keyword evidence="7" id="KW-1185">Reference proteome</keyword>
<evidence type="ECO:0000256" key="2">
    <source>
        <dbReference type="ARBA" id="ARBA00022692"/>
    </source>
</evidence>
<dbReference type="Pfam" id="PF00146">
    <property type="entry name" value="NADHdh"/>
    <property type="match status" value="1"/>
</dbReference>